<keyword evidence="5" id="KW-1185">Reference proteome</keyword>
<comment type="subcellular location">
    <subcellularLocation>
        <location evidence="1">Membrane</location>
        <topology evidence="1">Single-pass membrane protein</topology>
    </subcellularLocation>
</comment>
<keyword evidence="4" id="KW-0418">Kinase</keyword>
<dbReference type="Gene3D" id="3.80.10.10">
    <property type="entry name" value="Ribonuclease Inhibitor"/>
    <property type="match status" value="3"/>
</dbReference>
<evidence type="ECO:0000313" key="4">
    <source>
        <dbReference type="EMBL" id="RWR97565.1"/>
    </source>
</evidence>
<dbReference type="Proteomes" id="UP000283530">
    <property type="component" value="Unassembled WGS sequence"/>
</dbReference>
<dbReference type="AlphaFoldDB" id="A0A443Q3G7"/>
<sequence>MLLVWDNCNVGGKVKEINLFNASLKSNLENLSISSFQDLTILYLSSNASRGTVPTHIGSLTKLIILDLSMNKFFGAASFTWKPDKVNYNLTTLYIHRNNISGSIPQVIGNSNNLIDLGMSYKLLSSSIPSTLGNLTKLVTFLRNLINLKVSSNLLTSSIPPTIGNLTKLTNLYIHRNNISGSIPQEMGNLNKLILLGDVI</sequence>
<name>A0A443Q3G7_9MAGN</name>
<dbReference type="OrthoDB" id="676979at2759"/>
<comment type="caution">
    <text evidence="4">The sequence shown here is derived from an EMBL/GenBank/DDBJ whole genome shotgun (WGS) entry which is preliminary data.</text>
</comment>
<dbReference type="InterPro" id="IPR001611">
    <property type="entry name" value="Leu-rich_rpt"/>
</dbReference>
<organism evidence="4 5">
    <name type="scientific">Cinnamomum micranthum f. kanehirae</name>
    <dbReference type="NCBI Taxonomy" id="337451"/>
    <lineage>
        <taxon>Eukaryota</taxon>
        <taxon>Viridiplantae</taxon>
        <taxon>Streptophyta</taxon>
        <taxon>Embryophyta</taxon>
        <taxon>Tracheophyta</taxon>
        <taxon>Spermatophyta</taxon>
        <taxon>Magnoliopsida</taxon>
        <taxon>Magnoliidae</taxon>
        <taxon>Laurales</taxon>
        <taxon>Lauraceae</taxon>
        <taxon>Cinnamomum</taxon>
    </lineage>
</organism>
<protein>
    <submittedName>
        <fullName evidence="4">Non-specific serine/threonine protein kinase</fullName>
    </submittedName>
</protein>
<keyword evidence="4" id="KW-0808">Transferase</keyword>
<dbReference type="SUPFAM" id="SSF52058">
    <property type="entry name" value="L domain-like"/>
    <property type="match status" value="1"/>
</dbReference>
<evidence type="ECO:0000256" key="2">
    <source>
        <dbReference type="ARBA" id="ARBA00022729"/>
    </source>
</evidence>
<evidence type="ECO:0000256" key="3">
    <source>
        <dbReference type="ARBA" id="ARBA00023170"/>
    </source>
</evidence>
<keyword evidence="4" id="KW-0723">Serine/threonine-protein kinase</keyword>
<dbReference type="Pfam" id="PF00560">
    <property type="entry name" value="LRR_1"/>
    <property type="match status" value="3"/>
</dbReference>
<dbReference type="STRING" id="337451.A0A443Q3G7"/>
<reference evidence="4 5" key="1">
    <citation type="journal article" date="2019" name="Nat. Plants">
        <title>Stout camphor tree genome fills gaps in understanding of flowering plant genome evolution.</title>
        <authorList>
            <person name="Chaw S.M."/>
            <person name="Liu Y.C."/>
            <person name="Wu Y.W."/>
            <person name="Wang H.Y."/>
            <person name="Lin C.I."/>
            <person name="Wu C.S."/>
            <person name="Ke H.M."/>
            <person name="Chang L.Y."/>
            <person name="Hsu C.Y."/>
            <person name="Yang H.T."/>
            <person name="Sudianto E."/>
            <person name="Hsu M.H."/>
            <person name="Wu K.P."/>
            <person name="Wang L.N."/>
            <person name="Leebens-Mack J.H."/>
            <person name="Tsai I.J."/>
        </authorList>
    </citation>
    <scope>NUCLEOTIDE SEQUENCE [LARGE SCALE GENOMIC DNA]</scope>
    <source>
        <strain evidence="5">cv. Chaw 1501</strain>
        <tissue evidence="4">Young leaves</tissue>
    </source>
</reference>
<dbReference type="GO" id="GO:0016020">
    <property type="term" value="C:membrane"/>
    <property type="evidence" value="ECO:0007669"/>
    <property type="project" value="UniProtKB-SubCell"/>
</dbReference>
<keyword evidence="2" id="KW-0732">Signal</keyword>
<proteinExistence type="predicted"/>
<evidence type="ECO:0000256" key="1">
    <source>
        <dbReference type="ARBA" id="ARBA00004167"/>
    </source>
</evidence>
<dbReference type="InterPro" id="IPR032675">
    <property type="entry name" value="LRR_dom_sf"/>
</dbReference>
<gene>
    <name evidence="4" type="ORF">CKAN_02700700</name>
</gene>
<keyword evidence="3" id="KW-0675">Receptor</keyword>
<dbReference type="InterPro" id="IPR051716">
    <property type="entry name" value="Plant_RL_S/T_kinase"/>
</dbReference>
<dbReference type="PANTHER" id="PTHR48053">
    <property type="entry name" value="LEUCINE RICH REPEAT FAMILY PROTEIN, EXPRESSED"/>
    <property type="match status" value="1"/>
</dbReference>
<evidence type="ECO:0000313" key="5">
    <source>
        <dbReference type="Proteomes" id="UP000283530"/>
    </source>
</evidence>
<accession>A0A443Q3G7</accession>
<dbReference type="GO" id="GO:0004674">
    <property type="term" value="F:protein serine/threonine kinase activity"/>
    <property type="evidence" value="ECO:0007669"/>
    <property type="project" value="UniProtKB-KW"/>
</dbReference>
<dbReference type="EMBL" id="QPKB01000014">
    <property type="protein sequence ID" value="RWR97565.1"/>
    <property type="molecule type" value="Genomic_DNA"/>
</dbReference>
<dbReference type="PANTHER" id="PTHR48053:SF126">
    <property type="entry name" value="MDIS1-INTERACTING RECEPTOR LIKE KINASE 2-LIKE ISOFORM X1"/>
    <property type="match status" value="1"/>
</dbReference>